<comment type="caution">
    <text evidence="2">The sequence shown here is derived from an EMBL/GenBank/DDBJ whole genome shotgun (WGS) entry which is preliminary data.</text>
</comment>
<evidence type="ECO:0000313" key="2">
    <source>
        <dbReference type="EMBL" id="KAK8732568.1"/>
    </source>
</evidence>
<dbReference type="InterPro" id="IPR013562">
    <property type="entry name" value="TmcA/NAT10_N"/>
</dbReference>
<reference evidence="2 3" key="1">
    <citation type="journal article" date="2024" name="BMC Genomics">
        <title>Genome assembly of redclaw crayfish (Cherax quadricarinatus) provides insights into its immune adaptation and hypoxia tolerance.</title>
        <authorList>
            <person name="Liu Z."/>
            <person name="Zheng J."/>
            <person name="Li H."/>
            <person name="Fang K."/>
            <person name="Wang S."/>
            <person name="He J."/>
            <person name="Zhou D."/>
            <person name="Weng S."/>
            <person name="Chi M."/>
            <person name="Gu Z."/>
            <person name="He J."/>
            <person name="Li F."/>
            <person name="Wang M."/>
        </authorList>
    </citation>
    <scope>NUCLEOTIDE SEQUENCE [LARGE SCALE GENOMIC DNA]</scope>
    <source>
        <strain evidence="2">ZL_2023a</strain>
    </source>
</reference>
<organism evidence="2 3">
    <name type="scientific">Cherax quadricarinatus</name>
    <name type="common">Australian red claw crayfish</name>
    <dbReference type="NCBI Taxonomy" id="27406"/>
    <lineage>
        <taxon>Eukaryota</taxon>
        <taxon>Metazoa</taxon>
        <taxon>Ecdysozoa</taxon>
        <taxon>Arthropoda</taxon>
        <taxon>Crustacea</taxon>
        <taxon>Multicrustacea</taxon>
        <taxon>Malacostraca</taxon>
        <taxon>Eumalacostraca</taxon>
        <taxon>Eucarida</taxon>
        <taxon>Decapoda</taxon>
        <taxon>Pleocyemata</taxon>
        <taxon>Astacidea</taxon>
        <taxon>Parastacoidea</taxon>
        <taxon>Parastacidae</taxon>
        <taxon>Cherax</taxon>
    </lineage>
</organism>
<dbReference type="Proteomes" id="UP001445076">
    <property type="component" value="Unassembled WGS sequence"/>
</dbReference>
<keyword evidence="3" id="KW-1185">Reference proteome</keyword>
<feature type="domain" description="TmcA/NAT10 N-terminal" evidence="1">
    <location>
        <begin position="7"/>
        <end position="124"/>
    </location>
</feature>
<dbReference type="GO" id="GO:0005730">
    <property type="term" value="C:nucleolus"/>
    <property type="evidence" value="ECO:0007669"/>
    <property type="project" value="TreeGrafter"/>
</dbReference>
<name>A0AAW0WKB4_CHEQU</name>
<dbReference type="GO" id="GO:1904812">
    <property type="term" value="P:rRNA acetylation involved in maturation of SSU-rRNA"/>
    <property type="evidence" value="ECO:0007669"/>
    <property type="project" value="TreeGrafter"/>
</dbReference>
<dbReference type="GO" id="GO:0030686">
    <property type="term" value="C:90S preribosome"/>
    <property type="evidence" value="ECO:0007669"/>
    <property type="project" value="TreeGrafter"/>
</dbReference>
<protein>
    <recommendedName>
        <fullName evidence="1">TmcA/NAT10 N-terminal domain-containing protein</fullName>
    </recommendedName>
</protein>
<dbReference type="EMBL" id="JARKIK010000056">
    <property type="protein sequence ID" value="KAK8732568.1"/>
    <property type="molecule type" value="Genomic_DNA"/>
</dbReference>
<dbReference type="GO" id="GO:1990883">
    <property type="term" value="F:18S rRNA cytidine N-acetyltransferase activity"/>
    <property type="evidence" value="ECO:0007669"/>
    <property type="project" value="TreeGrafter"/>
</dbReference>
<dbReference type="InterPro" id="IPR032672">
    <property type="entry name" value="TmcA/NAT10/Kre33"/>
</dbReference>
<evidence type="ECO:0000313" key="3">
    <source>
        <dbReference type="Proteomes" id="UP001445076"/>
    </source>
</evidence>
<dbReference type="Pfam" id="PF08351">
    <property type="entry name" value="TmcA_N"/>
    <property type="match status" value="1"/>
</dbReference>
<dbReference type="GO" id="GO:0000049">
    <property type="term" value="F:tRNA binding"/>
    <property type="evidence" value="ECO:0007669"/>
    <property type="project" value="TreeGrafter"/>
</dbReference>
<evidence type="ECO:0000259" key="1">
    <source>
        <dbReference type="Pfam" id="PF08351"/>
    </source>
</evidence>
<sequence>MKRKLDNRIRILIENGAALGHRTLMVLVGDKSRDQVVFLHHMLSKSSLKQSNVLWCYKKELAFSSNKKKRMKQLKARLRTGLAEINEDDPFEMFVSMTDIRYCFYRETHKILGNTYRMCVLQVHIILGLVYNLCGDG</sequence>
<dbReference type="AlphaFoldDB" id="A0AAW0WKB4"/>
<dbReference type="PANTHER" id="PTHR10925">
    <property type="entry name" value="N-ACETYLTRANSFERASE 10"/>
    <property type="match status" value="1"/>
</dbReference>
<proteinExistence type="predicted"/>
<gene>
    <name evidence="2" type="ORF">OTU49_006823</name>
</gene>
<dbReference type="PANTHER" id="PTHR10925:SF5">
    <property type="entry name" value="RNA CYTIDINE ACETYLTRANSFERASE"/>
    <property type="match status" value="1"/>
</dbReference>
<accession>A0AAW0WKB4</accession>